<comment type="caution">
    <text evidence="6">The sequence shown here is derived from an EMBL/GenBank/DDBJ whole genome shotgun (WGS) entry which is preliminary data.</text>
</comment>
<evidence type="ECO:0000313" key="6">
    <source>
        <dbReference type="EMBL" id="KAK9777103.1"/>
    </source>
</evidence>
<feature type="transmembrane region" description="Helical" evidence="5">
    <location>
        <begin position="76"/>
        <end position="103"/>
    </location>
</feature>
<accession>A0ABR2XTI0</accession>
<organism evidence="6 7">
    <name type="scientific">Seiridium cardinale</name>
    <dbReference type="NCBI Taxonomy" id="138064"/>
    <lineage>
        <taxon>Eukaryota</taxon>
        <taxon>Fungi</taxon>
        <taxon>Dikarya</taxon>
        <taxon>Ascomycota</taxon>
        <taxon>Pezizomycotina</taxon>
        <taxon>Sordariomycetes</taxon>
        <taxon>Xylariomycetidae</taxon>
        <taxon>Amphisphaeriales</taxon>
        <taxon>Sporocadaceae</taxon>
        <taxon>Seiridium</taxon>
    </lineage>
</organism>
<sequence>MLILGFFIRWRGRFKWVAVYYALLLMMLGVGLMIQFRELNVDIGLVIMTQVLVAFAGGPVVTSAKLAMMAPVGHQHIAAILAILGLFGSVGTALGLIVSAAIWTGVFPSALARNLPAGTPVDTIYISIYVQLGYRVGTPIRFGISYAYAEAQ</sequence>
<evidence type="ECO:0000256" key="1">
    <source>
        <dbReference type="ARBA" id="ARBA00004141"/>
    </source>
</evidence>
<dbReference type="PANTHER" id="PTHR23501:SF55">
    <property type="entry name" value="SIDEROPHORE IRON TRANSPORTER, PUTATIVE (AFU_ORTHOLOGUE AFUA_3G03440)-RELATED"/>
    <property type="match status" value="1"/>
</dbReference>
<keyword evidence="3 5" id="KW-1133">Transmembrane helix</keyword>
<keyword evidence="4 5" id="KW-0472">Membrane</keyword>
<dbReference type="Proteomes" id="UP001465668">
    <property type="component" value="Unassembled WGS sequence"/>
</dbReference>
<dbReference type="InterPro" id="IPR036259">
    <property type="entry name" value="MFS_trans_sf"/>
</dbReference>
<reference evidence="6 7" key="1">
    <citation type="submission" date="2024-02" db="EMBL/GenBank/DDBJ databases">
        <title>First draft genome assembly of two strains of Seiridium cardinale.</title>
        <authorList>
            <person name="Emiliani G."/>
            <person name="Scali E."/>
        </authorList>
    </citation>
    <scope>NUCLEOTIDE SEQUENCE [LARGE SCALE GENOMIC DNA]</scope>
    <source>
        <strain evidence="6 7">BM-138-000479</strain>
    </source>
</reference>
<keyword evidence="2 5" id="KW-0812">Transmembrane</keyword>
<evidence type="ECO:0000256" key="5">
    <source>
        <dbReference type="SAM" id="Phobius"/>
    </source>
</evidence>
<evidence type="ECO:0000313" key="7">
    <source>
        <dbReference type="Proteomes" id="UP001465668"/>
    </source>
</evidence>
<comment type="subcellular location">
    <subcellularLocation>
        <location evidence="1">Membrane</location>
        <topology evidence="1">Multi-pass membrane protein</topology>
    </subcellularLocation>
</comment>
<evidence type="ECO:0000256" key="2">
    <source>
        <dbReference type="ARBA" id="ARBA00022692"/>
    </source>
</evidence>
<evidence type="ECO:0000256" key="3">
    <source>
        <dbReference type="ARBA" id="ARBA00022989"/>
    </source>
</evidence>
<dbReference type="SUPFAM" id="SSF103473">
    <property type="entry name" value="MFS general substrate transporter"/>
    <property type="match status" value="1"/>
</dbReference>
<evidence type="ECO:0000256" key="4">
    <source>
        <dbReference type="ARBA" id="ARBA00023136"/>
    </source>
</evidence>
<proteinExistence type="predicted"/>
<feature type="transmembrane region" description="Helical" evidence="5">
    <location>
        <begin position="18"/>
        <end position="37"/>
    </location>
</feature>
<dbReference type="PANTHER" id="PTHR23501">
    <property type="entry name" value="MAJOR FACILITATOR SUPERFAMILY"/>
    <property type="match status" value="1"/>
</dbReference>
<protein>
    <submittedName>
        <fullName evidence="6">Uncharacterized protein</fullName>
    </submittedName>
</protein>
<keyword evidence="7" id="KW-1185">Reference proteome</keyword>
<feature type="transmembrane region" description="Helical" evidence="5">
    <location>
        <begin position="43"/>
        <end position="64"/>
    </location>
</feature>
<gene>
    <name evidence="6" type="ORF">SCAR479_06171</name>
</gene>
<name>A0ABR2XTI0_9PEZI</name>
<dbReference type="EMBL" id="JARVKM010000023">
    <property type="protein sequence ID" value="KAK9777103.1"/>
    <property type="molecule type" value="Genomic_DNA"/>
</dbReference>